<dbReference type="OrthoDB" id="5324452at2759"/>
<evidence type="ECO:0000313" key="3">
    <source>
        <dbReference type="EMBL" id="EPS37641.1"/>
    </source>
</evidence>
<organism evidence="3 4">
    <name type="scientific">Dactylellina haptotyla (strain CBS 200.50)</name>
    <name type="common">Nematode-trapping fungus</name>
    <name type="synonym">Monacrosporium haptotylum</name>
    <dbReference type="NCBI Taxonomy" id="1284197"/>
    <lineage>
        <taxon>Eukaryota</taxon>
        <taxon>Fungi</taxon>
        <taxon>Dikarya</taxon>
        <taxon>Ascomycota</taxon>
        <taxon>Pezizomycotina</taxon>
        <taxon>Orbiliomycetes</taxon>
        <taxon>Orbiliales</taxon>
        <taxon>Orbiliaceae</taxon>
        <taxon>Dactylellina</taxon>
    </lineage>
</organism>
<evidence type="ECO:0000256" key="1">
    <source>
        <dbReference type="SAM" id="MobiDB-lite"/>
    </source>
</evidence>
<sequence length="336" mass="36997">MIRSLVLSLTLLLAASSLQGVAASPMPVPTGKGISGIKWGGGPPKFSGGSTNSGGGGSGPPKFTNSKGGPIKGADGFGVSAPKEDAPTGMTKETLPQGQSNFLAVQTFKHISLQVPRSKVLKIFESYLEDQGLGAYTFLCGGGVYRVLNDLSPTTADIDVWATTDSWITETNDAAKEFSGTEDGKKYKLNFDFFNGALGAGMAYYNGAKLYADFANKNVVPLWQSERQWITLYSLPIEWQIQTKMLRMSPWYREGYVHEEKYLKELKHVLALLWFKTKQGQEDSDVLKVEMWLKDYRLLEKSFDYAGGLIQQINSEFEAYKKNGGKFIDNSVERFA</sequence>
<reference evidence="3 4" key="1">
    <citation type="journal article" date="2013" name="PLoS Genet.">
        <title>Genomic mechanisms accounting for the adaptation to parasitism in nematode-trapping fungi.</title>
        <authorList>
            <person name="Meerupati T."/>
            <person name="Andersson K.M."/>
            <person name="Friman E."/>
            <person name="Kumar D."/>
            <person name="Tunlid A."/>
            <person name="Ahren D."/>
        </authorList>
    </citation>
    <scope>NUCLEOTIDE SEQUENCE [LARGE SCALE GENOMIC DNA]</scope>
    <source>
        <strain evidence="3 4">CBS 200.50</strain>
    </source>
</reference>
<comment type="caution">
    <text evidence="3">The sequence shown here is derived from an EMBL/GenBank/DDBJ whole genome shotgun (WGS) entry which is preliminary data.</text>
</comment>
<keyword evidence="4" id="KW-1185">Reference proteome</keyword>
<feature type="region of interest" description="Disordered" evidence="1">
    <location>
        <begin position="39"/>
        <end position="94"/>
    </location>
</feature>
<dbReference type="OMA" id="IEWQIQT"/>
<feature type="signal peptide" evidence="2">
    <location>
        <begin position="1"/>
        <end position="23"/>
    </location>
</feature>
<protein>
    <submittedName>
        <fullName evidence="3">Uncharacterized protein</fullName>
    </submittedName>
</protein>
<dbReference type="AlphaFoldDB" id="S8A950"/>
<reference evidence="4" key="2">
    <citation type="submission" date="2013-04" db="EMBL/GenBank/DDBJ databases">
        <title>Genomic mechanisms accounting for the adaptation to parasitism in nematode-trapping fungi.</title>
        <authorList>
            <person name="Ahren D.G."/>
        </authorList>
    </citation>
    <scope>NUCLEOTIDE SEQUENCE [LARGE SCALE GENOMIC DNA]</scope>
    <source>
        <strain evidence="4">CBS 200.50</strain>
    </source>
</reference>
<evidence type="ECO:0000256" key="2">
    <source>
        <dbReference type="SAM" id="SignalP"/>
    </source>
</evidence>
<feature type="chain" id="PRO_5004547813" evidence="2">
    <location>
        <begin position="24"/>
        <end position="336"/>
    </location>
</feature>
<proteinExistence type="predicted"/>
<name>S8A950_DACHA</name>
<dbReference type="EMBL" id="AQGS01000616">
    <property type="protein sequence ID" value="EPS37641.1"/>
    <property type="molecule type" value="Genomic_DNA"/>
</dbReference>
<accession>S8A950</accession>
<dbReference type="Proteomes" id="UP000015100">
    <property type="component" value="Unassembled WGS sequence"/>
</dbReference>
<dbReference type="HOGENOM" id="CLU_826441_0_0_1"/>
<gene>
    <name evidence="3" type="ORF">H072_8680</name>
</gene>
<keyword evidence="2" id="KW-0732">Signal</keyword>
<evidence type="ECO:0000313" key="4">
    <source>
        <dbReference type="Proteomes" id="UP000015100"/>
    </source>
</evidence>